<protein>
    <submittedName>
        <fullName evidence="1">Uncharacterized protein</fullName>
    </submittedName>
</protein>
<name>A0ABD6BN50_9EURY</name>
<gene>
    <name evidence="1" type="ORF">ACFSAU_00795</name>
</gene>
<sequence length="72" mass="8102">MTEEETVGEQQRLTPGRKLTLNLSAEEREAVFHALDRGEDDLRMSGREEDMEMADTVSGVYSKIVQEGNDAE</sequence>
<dbReference type="RefSeq" id="WP_267645263.1">
    <property type="nucleotide sequence ID" value="NZ_JANHGR010000001.1"/>
</dbReference>
<dbReference type="Proteomes" id="UP001597139">
    <property type="component" value="Unassembled WGS sequence"/>
</dbReference>
<proteinExistence type="predicted"/>
<reference evidence="1 2" key="1">
    <citation type="journal article" date="2019" name="Int. J. Syst. Evol. Microbiol.">
        <title>The Global Catalogue of Microorganisms (GCM) 10K type strain sequencing project: providing services to taxonomists for standard genome sequencing and annotation.</title>
        <authorList>
            <consortium name="The Broad Institute Genomics Platform"/>
            <consortium name="The Broad Institute Genome Sequencing Center for Infectious Disease"/>
            <person name="Wu L."/>
            <person name="Ma J."/>
        </authorList>
    </citation>
    <scope>NUCLEOTIDE SEQUENCE [LARGE SCALE GENOMIC DNA]</scope>
    <source>
        <strain evidence="1 2">CGMCC 1.12859</strain>
    </source>
</reference>
<accession>A0ABD6BN50</accession>
<dbReference type="EMBL" id="JBHUCZ010000001">
    <property type="protein sequence ID" value="MFD1566021.1"/>
    <property type="molecule type" value="Genomic_DNA"/>
</dbReference>
<evidence type="ECO:0000313" key="2">
    <source>
        <dbReference type="Proteomes" id="UP001597139"/>
    </source>
</evidence>
<evidence type="ECO:0000313" key="1">
    <source>
        <dbReference type="EMBL" id="MFD1566021.1"/>
    </source>
</evidence>
<comment type="caution">
    <text evidence="1">The sequence shown here is derived from an EMBL/GenBank/DDBJ whole genome shotgun (WGS) entry which is preliminary data.</text>
</comment>
<keyword evidence="2" id="KW-1185">Reference proteome</keyword>
<organism evidence="1 2">
    <name type="scientific">Halolamina litorea</name>
    <dbReference type="NCBI Taxonomy" id="1515593"/>
    <lineage>
        <taxon>Archaea</taxon>
        <taxon>Methanobacteriati</taxon>
        <taxon>Methanobacteriota</taxon>
        <taxon>Stenosarchaea group</taxon>
        <taxon>Halobacteria</taxon>
        <taxon>Halobacteriales</taxon>
        <taxon>Haloferacaceae</taxon>
    </lineage>
</organism>
<dbReference type="AlphaFoldDB" id="A0ABD6BN50"/>